<sequence>MQRPWYQQFWPWFLIVLPLCAVAASLYTFHLASSGADSMVVDDYYKKGRAINQDLSEVKKAEELGLVAELRYRDGQLELHMQGRHNNGEAVRVLFNHPTLAKQDQQLLLTSDAAGVYRERLDRPLIDGQWNLQIEAFDGHWRMQKRISLPISDRLIIRAGS</sequence>
<evidence type="ECO:0000256" key="1">
    <source>
        <dbReference type="SAM" id="Phobius"/>
    </source>
</evidence>
<dbReference type="Proteomes" id="UP000243073">
    <property type="component" value="Unassembled WGS sequence"/>
</dbReference>
<dbReference type="EMBL" id="MDKE01000069">
    <property type="protein sequence ID" value="OIN04316.1"/>
    <property type="molecule type" value="Genomic_DNA"/>
</dbReference>
<dbReference type="InterPro" id="IPR008620">
    <property type="entry name" value="FixH"/>
</dbReference>
<dbReference type="OrthoDB" id="5295180at2"/>
<protein>
    <recommendedName>
        <fullName evidence="4">Nitrogen fixation protein FixH</fullName>
    </recommendedName>
</protein>
<dbReference type="Pfam" id="PF05751">
    <property type="entry name" value="FixH"/>
    <property type="match status" value="1"/>
</dbReference>
<name>A0A1J4QCN6_9GAMM</name>
<comment type="caution">
    <text evidence="2">The sequence shown here is derived from an EMBL/GenBank/DDBJ whole genome shotgun (WGS) entry which is preliminary data.</text>
</comment>
<keyword evidence="1" id="KW-0472">Membrane</keyword>
<evidence type="ECO:0000313" key="2">
    <source>
        <dbReference type="EMBL" id="OIN04316.1"/>
    </source>
</evidence>
<gene>
    <name evidence="2" type="ORF">BFR47_06870</name>
</gene>
<evidence type="ECO:0000313" key="3">
    <source>
        <dbReference type="Proteomes" id="UP000243073"/>
    </source>
</evidence>
<keyword evidence="1" id="KW-1133">Transmembrane helix</keyword>
<keyword evidence="1" id="KW-0812">Transmembrane</keyword>
<organism evidence="2 3">
    <name type="scientific">Oceanisphaera psychrotolerans</name>
    <dbReference type="NCBI Taxonomy" id="1414654"/>
    <lineage>
        <taxon>Bacteria</taxon>
        <taxon>Pseudomonadati</taxon>
        <taxon>Pseudomonadota</taxon>
        <taxon>Gammaproteobacteria</taxon>
        <taxon>Aeromonadales</taxon>
        <taxon>Aeromonadaceae</taxon>
        <taxon>Oceanisphaera</taxon>
    </lineage>
</organism>
<keyword evidence="3" id="KW-1185">Reference proteome</keyword>
<dbReference type="STRING" id="1414654.BFR47_06870"/>
<feature type="transmembrane region" description="Helical" evidence="1">
    <location>
        <begin position="12"/>
        <end position="29"/>
    </location>
</feature>
<dbReference type="RefSeq" id="WP_071474092.1">
    <property type="nucleotide sequence ID" value="NZ_MDKE01000069.1"/>
</dbReference>
<dbReference type="AlphaFoldDB" id="A0A1J4QCN6"/>
<evidence type="ECO:0008006" key="4">
    <source>
        <dbReference type="Google" id="ProtNLM"/>
    </source>
</evidence>
<reference evidence="2 3" key="1">
    <citation type="submission" date="2016-07" db="EMBL/GenBank/DDBJ databases">
        <title>Draft Genome Sequence of Oceanisphaera psychrotolerans, isolated from coastal sediment samples.</title>
        <authorList>
            <person name="Zhuo S."/>
            <person name="Ruan Z."/>
        </authorList>
    </citation>
    <scope>NUCLEOTIDE SEQUENCE [LARGE SCALE GENOMIC DNA]</scope>
    <source>
        <strain evidence="2 3">LAM-WHM-ZC</strain>
    </source>
</reference>
<accession>A0A1J4QCN6</accession>
<proteinExistence type="predicted"/>